<evidence type="ECO:0000313" key="2">
    <source>
        <dbReference type="EMBL" id="MBF4474204.1"/>
    </source>
</evidence>
<comment type="caution">
    <text evidence="2">The sequence shown here is derived from an EMBL/GenBank/DDBJ whole genome shotgun (WGS) entry which is preliminary data.</text>
</comment>
<dbReference type="AlphaFoldDB" id="A0A843ASH2"/>
<keyword evidence="1" id="KW-1133">Transmembrane helix</keyword>
<protein>
    <submittedName>
        <fullName evidence="2">DUF2149 domain-containing protein</fullName>
    </submittedName>
</protein>
<gene>
    <name evidence="2" type="ORF">ISP06_01865</name>
</gene>
<dbReference type="EMBL" id="JADIIL010000008">
    <property type="protein sequence ID" value="MBF4474204.1"/>
    <property type="molecule type" value="Genomic_DNA"/>
</dbReference>
<accession>A0A843ASH2</accession>
<feature type="transmembrane region" description="Helical" evidence="1">
    <location>
        <begin position="33"/>
        <end position="54"/>
    </location>
</feature>
<dbReference type="Proteomes" id="UP000606900">
    <property type="component" value="Unassembled WGS sequence"/>
</dbReference>
<dbReference type="RefSeq" id="WP_276698218.1">
    <property type="nucleotide sequence ID" value="NZ_CALCVY010000086.1"/>
</dbReference>
<name>A0A843ASH2_METFO</name>
<dbReference type="Pfam" id="PF09919">
    <property type="entry name" value="DUF2149"/>
    <property type="match status" value="1"/>
</dbReference>
<evidence type="ECO:0000256" key="1">
    <source>
        <dbReference type="SAM" id="Phobius"/>
    </source>
</evidence>
<evidence type="ECO:0000313" key="3">
    <source>
        <dbReference type="Proteomes" id="UP000606900"/>
    </source>
</evidence>
<proteinExistence type="predicted"/>
<dbReference type="InterPro" id="IPR018676">
    <property type="entry name" value="DUF2149"/>
</dbReference>
<organism evidence="2 3">
    <name type="scientific">Methanobacterium formicicum</name>
    <dbReference type="NCBI Taxonomy" id="2162"/>
    <lineage>
        <taxon>Archaea</taxon>
        <taxon>Methanobacteriati</taxon>
        <taxon>Methanobacteriota</taxon>
        <taxon>Methanomada group</taxon>
        <taxon>Methanobacteria</taxon>
        <taxon>Methanobacteriales</taxon>
        <taxon>Methanobacteriaceae</taxon>
        <taxon>Methanobacterium</taxon>
    </lineage>
</organism>
<keyword evidence="1" id="KW-0812">Transmembrane</keyword>
<reference evidence="2" key="1">
    <citation type="submission" date="2020-10" db="EMBL/GenBank/DDBJ databases">
        <title>Dehalococcoides mccartyi of a TCE/Cr reducing biochatode.</title>
        <authorList>
            <person name="Matturro B."/>
        </authorList>
    </citation>
    <scope>NUCLEOTIDE SEQUENCE</scope>
    <source>
        <strain evidence="2">Bin2</strain>
    </source>
</reference>
<sequence length="118" mass="12929">MIKQKMSKRRRELLSSDEEIDPMIYAVNMVDCMLVLAVGFLIFSIMSIGLQSVVFSDMSAQEKSALSQAIKEKVELEMGQELNETPTIGSGSGTTGYEDLGKVYKDPQTGKMILITGG</sequence>
<keyword evidence="1" id="KW-0472">Membrane</keyword>